<evidence type="ECO:0000259" key="9">
    <source>
        <dbReference type="PROSITE" id="PS50893"/>
    </source>
</evidence>
<gene>
    <name evidence="11" type="primary">cydD</name>
    <name evidence="11" type="ORF">LWC34_19150</name>
</gene>
<feature type="domain" description="ABC transmembrane type-1" evidence="10">
    <location>
        <begin position="31"/>
        <end position="295"/>
    </location>
</feature>
<keyword evidence="2 8" id="KW-0812">Transmembrane</keyword>
<evidence type="ECO:0000256" key="2">
    <source>
        <dbReference type="ARBA" id="ARBA00022692"/>
    </source>
</evidence>
<feature type="transmembrane region" description="Helical" evidence="8">
    <location>
        <begin position="664"/>
        <end position="685"/>
    </location>
</feature>
<dbReference type="InterPro" id="IPR014223">
    <property type="entry name" value="ABC_CydC/D"/>
</dbReference>
<proteinExistence type="predicted"/>
<dbReference type="NCBIfam" id="TIGR02857">
    <property type="entry name" value="CydD"/>
    <property type="match status" value="1"/>
</dbReference>
<keyword evidence="6 8" id="KW-0472">Membrane</keyword>
<organism evidence="11 12">
    <name type="scientific">Kibdelosporangium philippinense</name>
    <dbReference type="NCBI Taxonomy" id="211113"/>
    <lineage>
        <taxon>Bacteria</taxon>
        <taxon>Bacillati</taxon>
        <taxon>Actinomycetota</taxon>
        <taxon>Actinomycetes</taxon>
        <taxon>Pseudonocardiales</taxon>
        <taxon>Pseudonocardiaceae</taxon>
        <taxon>Kibdelosporangium</taxon>
    </lineage>
</organism>
<dbReference type="InterPro" id="IPR036640">
    <property type="entry name" value="ABC1_TM_sf"/>
</dbReference>
<feature type="transmembrane region" description="Helical" evidence="8">
    <location>
        <begin position="274"/>
        <end position="291"/>
    </location>
</feature>
<dbReference type="PROSITE" id="PS50929">
    <property type="entry name" value="ABC_TM1F"/>
    <property type="match status" value="2"/>
</dbReference>
<feature type="transmembrane region" description="Helical" evidence="8">
    <location>
        <begin position="55"/>
        <end position="74"/>
    </location>
</feature>
<keyword evidence="5 8" id="KW-1133">Transmembrane helix</keyword>
<feature type="domain" description="ABC transporter" evidence="9">
    <location>
        <begin position="330"/>
        <end position="553"/>
    </location>
</feature>
<dbReference type="PANTHER" id="PTHR24221:SF590">
    <property type="entry name" value="COMPONENT LINKED WITH THE ASSEMBLY OF CYTOCHROME' TRANSPORT TRANSMEMBRANE ATP-BINDING PROTEIN ABC TRANSPORTER CYDD-RELATED"/>
    <property type="match status" value="1"/>
</dbReference>
<dbReference type="InterPro" id="IPR003439">
    <property type="entry name" value="ABC_transporter-like_ATP-bd"/>
</dbReference>
<evidence type="ECO:0000256" key="3">
    <source>
        <dbReference type="ARBA" id="ARBA00022741"/>
    </source>
</evidence>
<feature type="transmembrane region" description="Helical" evidence="8">
    <location>
        <begin position="132"/>
        <end position="154"/>
    </location>
</feature>
<evidence type="ECO:0000313" key="11">
    <source>
        <dbReference type="EMBL" id="MCE7004927.1"/>
    </source>
</evidence>
<dbReference type="Pfam" id="PF00005">
    <property type="entry name" value="ABC_tran"/>
    <property type="match status" value="2"/>
</dbReference>
<dbReference type="InterPro" id="IPR027417">
    <property type="entry name" value="P-loop_NTPase"/>
</dbReference>
<feature type="domain" description="ABC transporter" evidence="9">
    <location>
        <begin position="892"/>
        <end position="1085"/>
    </location>
</feature>
<dbReference type="CDD" id="cd03228">
    <property type="entry name" value="ABCC_MRP_Like"/>
    <property type="match status" value="1"/>
</dbReference>
<dbReference type="InterPro" id="IPR039421">
    <property type="entry name" value="Type_1_exporter"/>
</dbReference>
<evidence type="ECO:0000256" key="7">
    <source>
        <dbReference type="SAM" id="MobiDB-lite"/>
    </source>
</evidence>
<dbReference type="RefSeq" id="WP_233726546.1">
    <property type="nucleotide sequence ID" value="NZ_JAJVCN010000002.1"/>
</dbReference>
<comment type="caution">
    <text evidence="11">The sequence shown here is derived from an EMBL/GenBank/DDBJ whole genome shotgun (WGS) entry which is preliminary data.</text>
</comment>
<dbReference type="InterPro" id="IPR014216">
    <property type="entry name" value="ABC_transptr_CydD"/>
</dbReference>
<dbReference type="PANTHER" id="PTHR24221">
    <property type="entry name" value="ATP-BINDING CASSETTE SUB-FAMILY B"/>
    <property type="match status" value="1"/>
</dbReference>
<evidence type="ECO:0000313" key="12">
    <source>
        <dbReference type="Proteomes" id="UP001521150"/>
    </source>
</evidence>
<evidence type="ECO:0000259" key="10">
    <source>
        <dbReference type="PROSITE" id="PS50929"/>
    </source>
</evidence>
<sequence length="1085" mass="112508">MSSPSRRNPAQDRLGRGPLGALPASARRALALCFVLAFLSALALIAQAWSLASVVTGHGLLAVLLGSVVARALLNWATQVVAARAAAGAKEELRAQVLDGSLARGPEWISGQGAASLTVLVTKGLDALDAYFTVYLPALVTAAVVPVSVGAAILFIDWPAAVVIAVTVPLVPVFAILIGKHTAVKVAESADATARLSAHLLEMIRALPVLTAFRRASTQAEAVRRVSEQHRQATLATLRTAFASSLALELIATLSVAVVAVIIGVRLVSGDMTLLVGLFVLILAPECYFPLRAAGAAHHASEDGIEAIRRVQALSGAEPSSLQFSSGPLASVSDLRVVRRDGFAPDGLSFTLRPGEIVRLSQPSGGGKSTTIAALLGFVPAYSGSIEVGAADLSSWRRIVAWVPQRPAFAGVTVLEELRLAVSDRNVPPTVNEMRAVAAAVAASHLLDRKIIELSTGERQRVAVARALLRVKRGARVLLLDEPTAHLDAATASQVMRAVYDAANDGVAVLLATHREVKLTDEAVPVAGVQVSESGTTSRVGRVRITRRELLGALIGALALASGVALTAVSAWLIARAAEQPPILTLTVAIVGVRTFGLARAGLRYLERLVTHDAAFRRAAEMRVSLWQRLVSLGPARTAGLARGEGLQRLVDDVDTVRDLTPRVLVPPIIAAVVCTVAVGVQAFLSPVAGLVLAGAVVLGGVVAPLLALFLERRATTALAEGRRSVASGVLGLLEAAPELIVFGAQHQKRADLARIDAELVRRARRQAFGAGAALALITLGTGLAAAFGATTGNPVLALLPLALAEVLALLPPALQNRDALRAAYTRIQTSPTDKQVSPTTPGGTTPRPVYPGGGPGEGVSAACGQLVRGNGPFAREPGAVSLDRDAAAVSLDGVDVRWPGAAEPSLKDVTLTIPAGSHVAVVGPSGAGKSTLLAVMLGFLQAEKGTAQVPSNVAWCPQEPQLVSTTIRENLRVAAPEASDELLEQAMKDAGLGHWAGRLDSLVGMVSGGEADRLALARALLAAPQADLVILDEPTAHLDVPTAKTVLSGLAEKLKGRTFVHVTHRPEEAAEADMVIRVDAGRVA</sequence>
<keyword evidence="12" id="KW-1185">Reference proteome</keyword>
<feature type="transmembrane region" description="Helical" evidence="8">
    <location>
        <begin position="691"/>
        <end position="711"/>
    </location>
</feature>
<feature type="transmembrane region" description="Helical" evidence="8">
    <location>
        <begin position="768"/>
        <end position="790"/>
    </location>
</feature>
<dbReference type="Gene3D" id="1.20.1560.10">
    <property type="entry name" value="ABC transporter type 1, transmembrane domain"/>
    <property type="match status" value="2"/>
</dbReference>
<evidence type="ECO:0000256" key="1">
    <source>
        <dbReference type="ARBA" id="ARBA00004651"/>
    </source>
</evidence>
<dbReference type="Pfam" id="PF00664">
    <property type="entry name" value="ABC_membrane"/>
    <property type="match status" value="1"/>
</dbReference>
<dbReference type="Gene3D" id="3.40.50.300">
    <property type="entry name" value="P-loop containing nucleotide triphosphate hydrolases"/>
    <property type="match status" value="2"/>
</dbReference>
<dbReference type="PROSITE" id="PS50893">
    <property type="entry name" value="ABC_TRANSPORTER_2"/>
    <property type="match status" value="2"/>
</dbReference>
<evidence type="ECO:0000256" key="8">
    <source>
        <dbReference type="SAM" id="Phobius"/>
    </source>
</evidence>
<name>A0ABS8ZBX8_9PSEU</name>
<reference evidence="11 12" key="1">
    <citation type="submission" date="2021-12" db="EMBL/GenBank/DDBJ databases">
        <title>Genome sequence of Kibdelosporangium philippinense ATCC 49844.</title>
        <authorList>
            <person name="Fedorov E.A."/>
            <person name="Omeragic M."/>
            <person name="Shalygina K.F."/>
            <person name="Maclea K.S."/>
        </authorList>
    </citation>
    <scope>NUCLEOTIDE SEQUENCE [LARGE SCALE GENOMIC DNA]</scope>
    <source>
        <strain evidence="11 12">ATCC 49844</strain>
    </source>
</reference>
<comment type="subcellular location">
    <subcellularLocation>
        <location evidence="1">Cell membrane</location>
        <topology evidence="1">Multi-pass membrane protein</topology>
    </subcellularLocation>
</comment>
<protein>
    <submittedName>
        <fullName evidence="11">Thiol reductant ABC exporter subunit CydD</fullName>
    </submittedName>
</protein>
<keyword evidence="3" id="KW-0547">Nucleotide-binding</keyword>
<dbReference type="EMBL" id="JAJVCN010000002">
    <property type="protein sequence ID" value="MCE7004927.1"/>
    <property type="molecule type" value="Genomic_DNA"/>
</dbReference>
<dbReference type="SUPFAM" id="SSF90123">
    <property type="entry name" value="ABC transporter transmembrane region"/>
    <property type="match status" value="2"/>
</dbReference>
<dbReference type="NCBIfam" id="TIGR02868">
    <property type="entry name" value="CydC"/>
    <property type="match status" value="1"/>
</dbReference>
<dbReference type="CDD" id="cd18584">
    <property type="entry name" value="ABC_6TM_AarD_CydD"/>
    <property type="match status" value="1"/>
</dbReference>
<feature type="transmembrane region" description="Helical" evidence="8">
    <location>
        <begin position="246"/>
        <end position="268"/>
    </location>
</feature>
<dbReference type="Proteomes" id="UP001521150">
    <property type="component" value="Unassembled WGS sequence"/>
</dbReference>
<feature type="transmembrane region" description="Helical" evidence="8">
    <location>
        <begin position="29"/>
        <end position="49"/>
    </location>
</feature>
<feature type="transmembrane region" description="Helical" evidence="8">
    <location>
        <begin position="160"/>
        <end position="179"/>
    </location>
</feature>
<dbReference type="InterPro" id="IPR011527">
    <property type="entry name" value="ABC1_TM_dom"/>
</dbReference>
<feature type="compositionally biased region" description="Low complexity" evidence="7">
    <location>
        <begin position="839"/>
        <end position="848"/>
    </location>
</feature>
<dbReference type="InterPro" id="IPR003593">
    <property type="entry name" value="AAA+_ATPase"/>
</dbReference>
<feature type="domain" description="ABC transmembrane type-1" evidence="10">
    <location>
        <begin position="550"/>
        <end position="793"/>
    </location>
</feature>
<evidence type="ECO:0000256" key="5">
    <source>
        <dbReference type="ARBA" id="ARBA00022989"/>
    </source>
</evidence>
<evidence type="ECO:0000256" key="4">
    <source>
        <dbReference type="ARBA" id="ARBA00022840"/>
    </source>
</evidence>
<feature type="transmembrane region" description="Helical" evidence="8">
    <location>
        <begin position="550"/>
        <end position="575"/>
    </location>
</feature>
<accession>A0ABS8ZBX8</accession>
<feature type="compositionally biased region" description="Polar residues" evidence="7">
    <location>
        <begin position="827"/>
        <end position="838"/>
    </location>
</feature>
<keyword evidence="4" id="KW-0067">ATP-binding</keyword>
<evidence type="ECO:0000256" key="6">
    <source>
        <dbReference type="ARBA" id="ARBA00023136"/>
    </source>
</evidence>
<dbReference type="SMART" id="SM00382">
    <property type="entry name" value="AAA"/>
    <property type="match status" value="2"/>
</dbReference>
<dbReference type="SUPFAM" id="SSF52540">
    <property type="entry name" value="P-loop containing nucleoside triphosphate hydrolases"/>
    <property type="match status" value="2"/>
</dbReference>
<feature type="transmembrane region" description="Helical" evidence="8">
    <location>
        <begin position="581"/>
        <end position="599"/>
    </location>
</feature>
<feature type="region of interest" description="Disordered" evidence="7">
    <location>
        <begin position="827"/>
        <end position="856"/>
    </location>
</feature>